<dbReference type="EMBL" id="CACRSM010000002">
    <property type="protein sequence ID" value="VYS91799.1"/>
    <property type="molecule type" value="Genomic_DNA"/>
</dbReference>
<evidence type="ECO:0000256" key="1">
    <source>
        <dbReference type="SAM" id="MobiDB-lite"/>
    </source>
</evidence>
<accession>A0A6N2SFR3</accession>
<feature type="region of interest" description="Disordered" evidence="1">
    <location>
        <begin position="1"/>
        <end position="45"/>
    </location>
</feature>
<reference evidence="2" key="1">
    <citation type="submission" date="2019-11" db="EMBL/GenBank/DDBJ databases">
        <authorList>
            <person name="Feng L."/>
        </authorList>
    </citation>
    <scope>NUCLEOTIDE SEQUENCE</scope>
    <source>
        <strain evidence="2">AodontolyticusLFYP35</strain>
    </source>
</reference>
<name>A0A6N2SFR3_9ACTO</name>
<sequence length="61" mass="7063">MLTAAAAVTKDFRRSSRTENRNRQDVSRRTSERAPRKLGSRDRAQMPCAYTRFSFPLPLHP</sequence>
<organism evidence="2">
    <name type="scientific">Schaalia odontolytica</name>
    <dbReference type="NCBI Taxonomy" id="1660"/>
    <lineage>
        <taxon>Bacteria</taxon>
        <taxon>Bacillati</taxon>
        <taxon>Actinomycetota</taxon>
        <taxon>Actinomycetes</taxon>
        <taxon>Actinomycetales</taxon>
        <taxon>Actinomycetaceae</taxon>
        <taxon>Schaalia</taxon>
    </lineage>
</organism>
<feature type="compositionally biased region" description="Basic and acidic residues" evidence="1">
    <location>
        <begin position="10"/>
        <end position="44"/>
    </location>
</feature>
<proteinExistence type="predicted"/>
<gene>
    <name evidence="2" type="ORF">AOLFYP35_00827</name>
</gene>
<dbReference type="AlphaFoldDB" id="A0A6N2SFR3"/>
<evidence type="ECO:0000313" key="2">
    <source>
        <dbReference type="EMBL" id="VYS91799.1"/>
    </source>
</evidence>
<protein>
    <submittedName>
        <fullName evidence="2">Uncharacterized protein</fullName>
    </submittedName>
</protein>